<evidence type="ECO:0000313" key="2">
    <source>
        <dbReference type="EnsemblFungi" id="MAPG_08815T0"/>
    </source>
</evidence>
<protein>
    <submittedName>
        <fullName evidence="1 2">Uncharacterized protein</fullName>
    </submittedName>
</protein>
<reference evidence="2" key="4">
    <citation type="journal article" date="2015" name="G3 (Bethesda)">
        <title>Genome sequences of three phytopathogenic species of the Magnaporthaceae family of fungi.</title>
        <authorList>
            <person name="Okagaki L.H."/>
            <person name="Nunes C.C."/>
            <person name="Sailsbery J."/>
            <person name="Clay B."/>
            <person name="Brown D."/>
            <person name="John T."/>
            <person name="Oh Y."/>
            <person name="Young N."/>
            <person name="Fitzgerald M."/>
            <person name="Haas B.J."/>
            <person name="Zeng Q."/>
            <person name="Young S."/>
            <person name="Adiconis X."/>
            <person name="Fan L."/>
            <person name="Levin J.Z."/>
            <person name="Mitchell T.K."/>
            <person name="Okubara P.A."/>
            <person name="Farman M.L."/>
            <person name="Kohn L.M."/>
            <person name="Birren B."/>
            <person name="Ma L.-J."/>
            <person name="Dean R.A."/>
        </authorList>
    </citation>
    <scope>NUCLEOTIDE SEQUENCE</scope>
    <source>
        <strain evidence="2">ATCC 64411 / 73-15</strain>
    </source>
</reference>
<evidence type="ECO:0000313" key="3">
    <source>
        <dbReference type="Proteomes" id="UP000011715"/>
    </source>
</evidence>
<reference evidence="3" key="1">
    <citation type="submission" date="2010-05" db="EMBL/GenBank/DDBJ databases">
        <title>The genome sequence of Magnaporthe poae strain ATCC 64411.</title>
        <authorList>
            <person name="Ma L.-J."/>
            <person name="Dead R."/>
            <person name="Young S."/>
            <person name="Zeng Q."/>
            <person name="Koehrsen M."/>
            <person name="Alvarado L."/>
            <person name="Berlin A."/>
            <person name="Chapman S.B."/>
            <person name="Chen Z."/>
            <person name="Freedman E."/>
            <person name="Gellesch M."/>
            <person name="Goldberg J."/>
            <person name="Griggs A."/>
            <person name="Gujja S."/>
            <person name="Heilman E.R."/>
            <person name="Heiman D."/>
            <person name="Hepburn T."/>
            <person name="Howarth C."/>
            <person name="Jen D."/>
            <person name="Larson L."/>
            <person name="Mehta T."/>
            <person name="Neiman D."/>
            <person name="Pearson M."/>
            <person name="Roberts A."/>
            <person name="Saif S."/>
            <person name="Shea T."/>
            <person name="Shenoy N."/>
            <person name="Sisk P."/>
            <person name="Stolte C."/>
            <person name="Sykes S."/>
            <person name="Walk T."/>
            <person name="White J."/>
            <person name="Yandava C."/>
            <person name="Haas B."/>
            <person name="Nusbaum C."/>
            <person name="Birren B."/>
        </authorList>
    </citation>
    <scope>NUCLEOTIDE SEQUENCE [LARGE SCALE GENOMIC DNA]</scope>
    <source>
        <strain evidence="3">ATCC 64411 / 73-15</strain>
    </source>
</reference>
<dbReference type="EMBL" id="ADBL01002151">
    <property type="status" value="NOT_ANNOTATED_CDS"/>
    <property type="molecule type" value="Genomic_DNA"/>
</dbReference>
<reference evidence="1" key="3">
    <citation type="submission" date="2011-03" db="EMBL/GenBank/DDBJ databases">
        <title>Annotation of Magnaporthe poae ATCC 64411.</title>
        <authorList>
            <person name="Ma L.-J."/>
            <person name="Dead R."/>
            <person name="Young S.K."/>
            <person name="Zeng Q."/>
            <person name="Gargeya S."/>
            <person name="Fitzgerald M."/>
            <person name="Haas B."/>
            <person name="Abouelleil A."/>
            <person name="Alvarado L."/>
            <person name="Arachchi H.M."/>
            <person name="Berlin A."/>
            <person name="Brown A."/>
            <person name="Chapman S.B."/>
            <person name="Chen Z."/>
            <person name="Dunbar C."/>
            <person name="Freedman E."/>
            <person name="Gearin G."/>
            <person name="Gellesch M."/>
            <person name="Goldberg J."/>
            <person name="Griggs A."/>
            <person name="Gujja S."/>
            <person name="Heiman D."/>
            <person name="Howarth C."/>
            <person name="Larson L."/>
            <person name="Lui A."/>
            <person name="MacDonald P.J.P."/>
            <person name="Mehta T."/>
            <person name="Montmayeur A."/>
            <person name="Murphy C."/>
            <person name="Neiman D."/>
            <person name="Pearson M."/>
            <person name="Priest M."/>
            <person name="Roberts A."/>
            <person name="Saif S."/>
            <person name="Shea T."/>
            <person name="Shenoy N."/>
            <person name="Sisk P."/>
            <person name="Stolte C."/>
            <person name="Sykes S."/>
            <person name="Yandava C."/>
            <person name="Wortman J."/>
            <person name="Nusbaum C."/>
            <person name="Birren B."/>
        </authorList>
    </citation>
    <scope>NUCLEOTIDE SEQUENCE</scope>
    <source>
        <strain evidence="1">ATCC 64411</strain>
    </source>
</reference>
<dbReference type="eggNOG" id="ENOG502S9Y7">
    <property type="taxonomic scope" value="Eukaryota"/>
</dbReference>
<keyword evidence="3" id="KW-1185">Reference proteome</keyword>
<reference evidence="2" key="5">
    <citation type="submission" date="2015-06" db="UniProtKB">
        <authorList>
            <consortium name="EnsemblFungi"/>
        </authorList>
    </citation>
    <scope>IDENTIFICATION</scope>
    <source>
        <strain evidence="2">ATCC 64411</strain>
    </source>
</reference>
<accession>A0A0C4E8B5</accession>
<dbReference type="AlphaFoldDB" id="A0A0C4E8B5"/>
<dbReference type="OrthoDB" id="4457531at2759"/>
<dbReference type="Proteomes" id="UP000011715">
    <property type="component" value="Unassembled WGS sequence"/>
</dbReference>
<evidence type="ECO:0000313" key="1">
    <source>
        <dbReference type="EMBL" id="KLU89846.1"/>
    </source>
</evidence>
<dbReference type="OMA" id="IEFQRQP"/>
<sequence>MSANPASLSLVSLPQRKTPLDIPDFADRASVGRWEVQNLAQDKLPITLPWGHSRRVRLGTCLHSSRLDTENPWEEKQGPFLAVNPHRPGNIVLRRDLGPVASFQSTETSSGSNTNDHLSVGFGVGVGLPFVAHVSVKGDYDQDVMKNQDADKTSMRATLRMGTVELTRPPRLTNEAITAIKCGGIAAMEEQYGDYYVAAYQLGGDSGMLISSSSHREAQKEVYGVTVKTEALFWEESVHTEMQFETFSSGCALTLYGYDTLDRKTWEQRAQGAGQAAADLYRTSQDVAGRTQFLGARLDRVVKEMDLKDGDMLSLEQCDELTRRGVVVEVVLRPVRMLREVLEHMLDDKTN</sequence>
<dbReference type="EnsemblFungi" id="MAPG_08815T0">
    <property type="protein sequence ID" value="MAPG_08815T0"/>
    <property type="gene ID" value="MAPG_08815"/>
</dbReference>
<dbReference type="EMBL" id="GL876973">
    <property type="protein sequence ID" value="KLU89846.1"/>
    <property type="molecule type" value="Genomic_DNA"/>
</dbReference>
<organism evidence="2 3">
    <name type="scientific">Magnaporthiopsis poae (strain ATCC 64411 / 73-15)</name>
    <name type="common">Kentucky bluegrass fungus</name>
    <name type="synonym">Magnaporthe poae</name>
    <dbReference type="NCBI Taxonomy" id="644358"/>
    <lineage>
        <taxon>Eukaryota</taxon>
        <taxon>Fungi</taxon>
        <taxon>Dikarya</taxon>
        <taxon>Ascomycota</taxon>
        <taxon>Pezizomycotina</taxon>
        <taxon>Sordariomycetes</taxon>
        <taxon>Sordariomycetidae</taxon>
        <taxon>Magnaporthales</taxon>
        <taxon>Magnaporthaceae</taxon>
        <taxon>Magnaporthiopsis</taxon>
    </lineage>
</organism>
<dbReference type="VEuPathDB" id="FungiDB:MAPG_08815"/>
<proteinExistence type="predicted"/>
<gene>
    <name evidence="1" type="ORF">MAPG_08815</name>
</gene>
<name>A0A0C4E8B5_MAGP6</name>
<reference evidence="1" key="2">
    <citation type="submission" date="2010-05" db="EMBL/GenBank/DDBJ databases">
        <title>The Genome Sequence of Magnaporthe poae strain ATCC 64411.</title>
        <authorList>
            <consortium name="The Broad Institute Genome Sequencing Platform"/>
            <consortium name="Broad Institute Genome Sequencing Center for Infectious Disease"/>
            <person name="Ma L.-J."/>
            <person name="Dead R."/>
            <person name="Young S."/>
            <person name="Zeng Q."/>
            <person name="Koehrsen M."/>
            <person name="Alvarado L."/>
            <person name="Berlin A."/>
            <person name="Chapman S.B."/>
            <person name="Chen Z."/>
            <person name="Freedman E."/>
            <person name="Gellesch M."/>
            <person name="Goldberg J."/>
            <person name="Griggs A."/>
            <person name="Gujja S."/>
            <person name="Heilman E.R."/>
            <person name="Heiman D."/>
            <person name="Hepburn T."/>
            <person name="Howarth C."/>
            <person name="Jen D."/>
            <person name="Larson L."/>
            <person name="Mehta T."/>
            <person name="Neiman D."/>
            <person name="Pearson M."/>
            <person name="Roberts A."/>
            <person name="Saif S."/>
            <person name="Shea T."/>
            <person name="Shenoy N."/>
            <person name="Sisk P."/>
            <person name="Stolte C."/>
            <person name="Sykes S."/>
            <person name="Walk T."/>
            <person name="White J."/>
            <person name="Yandava C."/>
            <person name="Haas B."/>
            <person name="Nusbaum C."/>
            <person name="Birren B."/>
        </authorList>
    </citation>
    <scope>NUCLEOTIDE SEQUENCE</scope>
    <source>
        <strain evidence="1">ATCC 64411</strain>
    </source>
</reference>